<evidence type="ECO:0000256" key="2">
    <source>
        <dbReference type="ARBA" id="ARBA00023163"/>
    </source>
</evidence>
<evidence type="ECO:0000313" key="4">
    <source>
        <dbReference type="EMBL" id="GAA1994268.1"/>
    </source>
</evidence>
<keyword evidence="1" id="KW-0805">Transcription regulation</keyword>
<dbReference type="Proteomes" id="UP001499854">
    <property type="component" value="Unassembled WGS sequence"/>
</dbReference>
<name>A0ABP5EAK7_9ACTN</name>
<keyword evidence="2" id="KW-0804">Transcription</keyword>
<accession>A0ABP5EAK7</accession>
<protein>
    <recommendedName>
        <fullName evidence="3">HTH araC/xylS-type domain-containing protein</fullName>
    </recommendedName>
</protein>
<evidence type="ECO:0000313" key="5">
    <source>
        <dbReference type="Proteomes" id="UP001499854"/>
    </source>
</evidence>
<feature type="domain" description="HTH araC/xylS-type" evidence="3">
    <location>
        <begin position="1"/>
        <end position="52"/>
    </location>
</feature>
<dbReference type="PROSITE" id="PS01124">
    <property type="entry name" value="HTH_ARAC_FAMILY_2"/>
    <property type="match status" value="1"/>
</dbReference>
<gene>
    <name evidence="4" type="ORF">GCM10009838_68190</name>
</gene>
<dbReference type="SUPFAM" id="SSF46689">
    <property type="entry name" value="Homeodomain-like"/>
    <property type="match status" value="1"/>
</dbReference>
<dbReference type="Pfam" id="PF12833">
    <property type="entry name" value="HTH_18"/>
    <property type="match status" value="1"/>
</dbReference>
<keyword evidence="5" id="KW-1185">Reference proteome</keyword>
<dbReference type="Gene3D" id="1.10.10.60">
    <property type="entry name" value="Homeodomain-like"/>
    <property type="match status" value="1"/>
</dbReference>
<dbReference type="InterPro" id="IPR009057">
    <property type="entry name" value="Homeodomain-like_sf"/>
</dbReference>
<dbReference type="EMBL" id="BAAAQM010000051">
    <property type="protein sequence ID" value="GAA1994268.1"/>
    <property type="molecule type" value="Genomic_DNA"/>
</dbReference>
<proteinExistence type="predicted"/>
<comment type="caution">
    <text evidence="4">The sequence shown here is derived from an EMBL/GenBank/DDBJ whole genome shotgun (WGS) entry which is preliminary data.</text>
</comment>
<evidence type="ECO:0000259" key="3">
    <source>
        <dbReference type="PROSITE" id="PS01124"/>
    </source>
</evidence>
<reference evidence="5" key="1">
    <citation type="journal article" date="2019" name="Int. J. Syst. Evol. Microbiol.">
        <title>The Global Catalogue of Microorganisms (GCM) 10K type strain sequencing project: providing services to taxonomists for standard genome sequencing and annotation.</title>
        <authorList>
            <consortium name="The Broad Institute Genomics Platform"/>
            <consortium name="The Broad Institute Genome Sequencing Center for Infectious Disease"/>
            <person name="Wu L."/>
            <person name="Ma J."/>
        </authorList>
    </citation>
    <scope>NUCLEOTIDE SEQUENCE [LARGE SCALE GENOMIC DNA]</scope>
    <source>
        <strain evidence="5">JCM 16013</strain>
    </source>
</reference>
<sequence>MVVAAARAQELLETTDLPIEAISQRCGFGTLVTMRQHFAKLLRTSPTAYRRSYRARADAARSVQVWAPGVPIIPGPLVDVEP</sequence>
<organism evidence="4 5">
    <name type="scientific">Catenulispora subtropica</name>
    <dbReference type="NCBI Taxonomy" id="450798"/>
    <lineage>
        <taxon>Bacteria</taxon>
        <taxon>Bacillati</taxon>
        <taxon>Actinomycetota</taxon>
        <taxon>Actinomycetes</taxon>
        <taxon>Catenulisporales</taxon>
        <taxon>Catenulisporaceae</taxon>
        <taxon>Catenulispora</taxon>
    </lineage>
</organism>
<dbReference type="InterPro" id="IPR018060">
    <property type="entry name" value="HTH_AraC"/>
</dbReference>
<evidence type="ECO:0000256" key="1">
    <source>
        <dbReference type="ARBA" id="ARBA00023015"/>
    </source>
</evidence>
<dbReference type="RefSeq" id="WP_344661288.1">
    <property type="nucleotide sequence ID" value="NZ_BAAAQM010000051.1"/>
</dbReference>